<dbReference type="CDD" id="cd01948">
    <property type="entry name" value="EAL"/>
    <property type="match status" value="1"/>
</dbReference>
<dbReference type="PANTHER" id="PTHR33121:SF70">
    <property type="entry name" value="SIGNALING PROTEIN YKOW"/>
    <property type="match status" value="1"/>
</dbReference>
<reference evidence="3 4" key="1">
    <citation type="submission" date="2024-09" db="EMBL/GenBank/DDBJ databases">
        <authorList>
            <person name="Sun Q."/>
            <person name="Mori K."/>
        </authorList>
    </citation>
    <scope>NUCLEOTIDE SEQUENCE [LARGE SCALE GENOMIC DNA]</scope>
    <source>
        <strain evidence="3 4">TISTR 1856</strain>
    </source>
</reference>
<dbReference type="SMART" id="SM00052">
    <property type="entry name" value="EAL"/>
    <property type="match status" value="1"/>
</dbReference>
<comment type="caution">
    <text evidence="3">The sequence shown here is derived from an EMBL/GenBank/DDBJ whole genome shotgun (WGS) entry which is preliminary data.</text>
</comment>
<organism evidence="3 4">
    <name type="scientific">Kineococcus gynurae</name>
    <dbReference type="NCBI Taxonomy" id="452979"/>
    <lineage>
        <taxon>Bacteria</taxon>
        <taxon>Bacillati</taxon>
        <taxon>Actinomycetota</taxon>
        <taxon>Actinomycetes</taxon>
        <taxon>Kineosporiales</taxon>
        <taxon>Kineosporiaceae</taxon>
        <taxon>Kineococcus</taxon>
    </lineage>
</organism>
<dbReference type="InterPro" id="IPR000160">
    <property type="entry name" value="GGDEF_dom"/>
</dbReference>
<dbReference type="InterPro" id="IPR035919">
    <property type="entry name" value="EAL_sf"/>
</dbReference>
<dbReference type="SUPFAM" id="SSF141868">
    <property type="entry name" value="EAL domain-like"/>
    <property type="match status" value="1"/>
</dbReference>
<dbReference type="Gene3D" id="3.20.20.450">
    <property type="entry name" value="EAL domain"/>
    <property type="match status" value="1"/>
</dbReference>
<dbReference type="InterPro" id="IPR001633">
    <property type="entry name" value="EAL_dom"/>
</dbReference>
<dbReference type="InterPro" id="IPR029787">
    <property type="entry name" value="Nucleotide_cyclase"/>
</dbReference>
<dbReference type="SUPFAM" id="SSF55073">
    <property type="entry name" value="Nucleotide cyclase"/>
    <property type="match status" value="1"/>
</dbReference>
<evidence type="ECO:0000313" key="3">
    <source>
        <dbReference type="EMBL" id="MFB9377086.1"/>
    </source>
</evidence>
<protein>
    <submittedName>
        <fullName evidence="3">Bifunctional diguanylate cyclase/phosphodiesterase</fullName>
    </submittedName>
</protein>
<evidence type="ECO:0000259" key="1">
    <source>
        <dbReference type="PROSITE" id="PS50883"/>
    </source>
</evidence>
<name>A0ABV5LSL5_9ACTN</name>
<dbReference type="Proteomes" id="UP001589748">
    <property type="component" value="Unassembled WGS sequence"/>
</dbReference>
<dbReference type="CDD" id="cd01949">
    <property type="entry name" value="GGDEF"/>
    <property type="match status" value="1"/>
</dbReference>
<dbReference type="Pfam" id="PF00990">
    <property type="entry name" value="GGDEF"/>
    <property type="match status" value="1"/>
</dbReference>
<dbReference type="Pfam" id="PF00563">
    <property type="entry name" value="EAL"/>
    <property type="match status" value="1"/>
</dbReference>
<dbReference type="EMBL" id="JBHMDM010000004">
    <property type="protein sequence ID" value="MFB9377086.1"/>
    <property type="molecule type" value="Genomic_DNA"/>
</dbReference>
<evidence type="ECO:0000259" key="2">
    <source>
        <dbReference type="PROSITE" id="PS50887"/>
    </source>
</evidence>
<gene>
    <name evidence="3" type="ORF">ACFFVI_08895</name>
</gene>
<accession>A0ABV5LSL5</accession>
<dbReference type="RefSeq" id="WP_380135167.1">
    <property type="nucleotide sequence ID" value="NZ_JBHLUI010000003.1"/>
</dbReference>
<sequence length="626" mass="65982">MSLTTNELLGASDCAATVNSLAVPVRVVDATTTADEVDALFRADPGLRCLAVRPAVGTLGLLTRDRFQTWMAGPLGYGRVLHARRSVAPIVDVDPVVVPAGTSVTAVARLVLARGGPDPQVTEVLVVDPGEAPRRVGVAEIFRSLAAQLSAKVLTDPLTGLPNRQHVLLHLQGEVARPEPGTRVVVVFVDLDGFKSFNDGYGHGVGDRVLETVGRRLREFCGPGTLPARLGGDEFAIVTRTPAADPLRGARDLADALQQCLFRTVEVGRLVLPGRASIGIAVAGDRLMEGAAPVAADDPRVVGAADLLLREADLAMYRAKSAGGSGCAIVTDAGSSAVRAPFTADRAELARAVAERQFVVHYQPIVTLPVRALASVEALVRWRHPAQGLLRPDRFLDAVADAGFSTELDRHVLGESIRQAARWRRELGPDAPPHVNVNISRPGLSDPEMVADVLRMLAEHDVPASVLRLEIPESATVEHLRSARRNLDAWRAAGVGLTLDDLGAGASTLHHLTDLALDGVKIDRRFVAGLPEDARDAAVVRALLGLAFSTRLAITAEGVETAAQLAALTTLADGRPAFVQGHLIARPGPADDLGLPWPRGVWPAPTAGCAARAPVGARPVVRTGPL</sequence>
<evidence type="ECO:0000313" key="4">
    <source>
        <dbReference type="Proteomes" id="UP001589748"/>
    </source>
</evidence>
<dbReference type="PROSITE" id="PS50883">
    <property type="entry name" value="EAL"/>
    <property type="match status" value="1"/>
</dbReference>
<feature type="domain" description="GGDEF" evidence="2">
    <location>
        <begin position="182"/>
        <end position="332"/>
    </location>
</feature>
<dbReference type="NCBIfam" id="TIGR00254">
    <property type="entry name" value="GGDEF"/>
    <property type="match status" value="1"/>
</dbReference>
<dbReference type="InterPro" id="IPR050706">
    <property type="entry name" value="Cyclic-di-GMP_PDE-like"/>
</dbReference>
<dbReference type="PROSITE" id="PS50887">
    <property type="entry name" value="GGDEF"/>
    <property type="match status" value="1"/>
</dbReference>
<dbReference type="InterPro" id="IPR043128">
    <property type="entry name" value="Rev_trsase/Diguanyl_cyclase"/>
</dbReference>
<dbReference type="Gene3D" id="3.30.70.270">
    <property type="match status" value="1"/>
</dbReference>
<feature type="domain" description="EAL" evidence="1">
    <location>
        <begin position="342"/>
        <end position="601"/>
    </location>
</feature>
<dbReference type="PANTHER" id="PTHR33121">
    <property type="entry name" value="CYCLIC DI-GMP PHOSPHODIESTERASE PDEF"/>
    <property type="match status" value="1"/>
</dbReference>
<proteinExistence type="predicted"/>
<keyword evidence="4" id="KW-1185">Reference proteome</keyword>
<dbReference type="SMART" id="SM00267">
    <property type="entry name" value="GGDEF"/>
    <property type="match status" value="1"/>
</dbReference>